<evidence type="ECO:0000256" key="6">
    <source>
        <dbReference type="ARBA" id="ARBA00023239"/>
    </source>
</evidence>
<keyword evidence="5" id="KW-0057">Aromatic amino acid biosynthesis</keyword>
<reference evidence="7" key="2">
    <citation type="journal article" date="2014" name="ISME J.">
        <title>Microbial stratification in low pH oxic and suboxic macroscopic growths along an acid mine drainage.</title>
        <authorList>
            <person name="Mendez-Garcia C."/>
            <person name="Mesa V."/>
            <person name="Sprenger R.R."/>
            <person name="Richter M."/>
            <person name="Diez M.S."/>
            <person name="Solano J."/>
            <person name="Bargiela R."/>
            <person name="Golyshina O.V."/>
            <person name="Manteca A."/>
            <person name="Ramos J.L."/>
            <person name="Gallego J.R."/>
            <person name="Llorente I."/>
            <person name="Martins Dos Santos V.A."/>
            <person name="Jensen O.N."/>
            <person name="Pelaez A.I."/>
            <person name="Sanchez J."/>
            <person name="Ferrer M."/>
        </authorList>
    </citation>
    <scope>NUCLEOTIDE SEQUENCE</scope>
</reference>
<dbReference type="GO" id="GO:0009073">
    <property type="term" value="P:aromatic amino acid family biosynthetic process"/>
    <property type="evidence" value="ECO:0007669"/>
    <property type="project" value="UniProtKB-KW"/>
</dbReference>
<name>T0ZXR5_9ZZZZ</name>
<evidence type="ECO:0000256" key="4">
    <source>
        <dbReference type="ARBA" id="ARBA00022605"/>
    </source>
</evidence>
<dbReference type="InterPro" id="IPR000453">
    <property type="entry name" value="Chorismate_synth"/>
</dbReference>
<dbReference type="InterPro" id="IPR020541">
    <property type="entry name" value="Chorismate_synthase_CS"/>
</dbReference>
<feature type="non-terminal residue" evidence="7">
    <location>
        <position position="246"/>
    </location>
</feature>
<keyword evidence="4" id="KW-0028">Amino-acid biosynthesis</keyword>
<dbReference type="GO" id="GO:0010181">
    <property type="term" value="F:FMN binding"/>
    <property type="evidence" value="ECO:0007669"/>
    <property type="project" value="TreeGrafter"/>
</dbReference>
<dbReference type="Pfam" id="PF01264">
    <property type="entry name" value="Chorismate_synt"/>
    <property type="match status" value="1"/>
</dbReference>
<dbReference type="PANTHER" id="PTHR21085">
    <property type="entry name" value="CHORISMATE SYNTHASE"/>
    <property type="match status" value="1"/>
</dbReference>
<evidence type="ECO:0000256" key="2">
    <source>
        <dbReference type="ARBA" id="ARBA00008014"/>
    </source>
</evidence>
<dbReference type="UniPathway" id="UPA00053">
    <property type="reaction ID" value="UER00090"/>
</dbReference>
<keyword evidence="6 7" id="KW-0456">Lyase</keyword>
<comment type="pathway">
    <text evidence="1">Metabolic intermediate biosynthesis; chorismate biosynthesis; chorismate from D-erythrose 4-phosphate and phosphoenolpyruvate: step 7/7.</text>
</comment>
<proteinExistence type="inferred from homology"/>
<evidence type="ECO:0000256" key="3">
    <source>
        <dbReference type="ARBA" id="ARBA00013036"/>
    </source>
</evidence>
<dbReference type="PROSITE" id="PS00788">
    <property type="entry name" value="CHORISMATE_SYNTHASE_2"/>
    <property type="match status" value="1"/>
</dbReference>
<dbReference type="EMBL" id="AUZY01007594">
    <property type="protein sequence ID" value="EQD49402.1"/>
    <property type="molecule type" value="Genomic_DNA"/>
</dbReference>
<comment type="similarity">
    <text evidence="2">Belongs to the chorismate synthase family.</text>
</comment>
<evidence type="ECO:0000256" key="5">
    <source>
        <dbReference type="ARBA" id="ARBA00023141"/>
    </source>
</evidence>
<dbReference type="Gene3D" id="3.60.150.10">
    <property type="entry name" value="Chorismate synthase AroC"/>
    <property type="match status" value="1"/>
</dbReference>
<dbReference type="EC" id="4.2.3.5" evidence="3"/>
<dbReference type="GO" id="GO:0004107">
    <property type="term" value="F:chorismate synthase activity"/>
    <property type="evidence" value="ECO:0007669"/>
    <property type="project" value="UniProtKB-EC"/>
</dbReference>
<dbReference type="GO" id="GO:0005829">
    <property type="term" value="C:cytosol"/>
    <property type="evidence" value="ECO:0007669"/>
    <property type="project" value="TreeGrafter"/>
</dbReference>
<dbReference type="SUPFAM" id="SSF103263">
    <property type="entry name" value="Chorismate synthase, AroC"/>
    <property type="match status" value="1"/>
</dbReference>
<accession>T0ZXR5</accession>
<dbReference type="GO" id="GO:0008652">
    <property type="term" value="P:amino acid biosynthetic process"/>
    <property type="evidence" value="ECO:0007669"/>
    <property type="project" value="UniProtKB-KW"/>
</dbReference>
<sequence>MVFGASHGQVVGSTLEGLPAGVHINHAAIEEWLGRRKPSISEITTQREEDDSVSILSGVKDDFTDGSPITFIIANKDAMPSHYEDLKTRPRPGHADLTLFMKYGEFRNYSGGGFLSGRMTAPLVAAGSVCMSILSGAGIDVNGWVQSIGNIETKLQAETPSAAYSTKTRIPDPEVDTTAINMIKKLMSDGDSIGGAIHVRVVGLPGGVGEPFFDSVESVISHALFSIPAVKAIEFGSGFKVSSMRG</sequence>
<evidence type="ECO:0000256" key="1">
    <source>
        <dbReference type="ARBA" id="ARBA00005044"/>
    </source>
</evidence>
<reference evidence="7" key="1">
    <citation type="submission" date="2013-08" db="EMBL/GenBank/DDBJ databases">
        <authorList>
            <person name="Mendez C."/>
            <person name="Richter M."/>
            <person name="Ferrer M."/>
            <person name="Sanchez J."/>
        </authorList>
    </citation>
    <scope>NUCLEOTIDE SEQUENCE</scope>
</reference>
<organism evidence="7">
    <name type="scientific">mine drainage metagenome</name>
    <dbReference type="NCBI Taxonomy" id="410659"/>
    <lineage>
        <taxon>unclassified sequences</taxon>
        <taxon>metagenomes</taxon>
        <taxon>ecological metagenomes</taxon>
    </lineage>
</organism>
<dbReference type="AlphaFoldDB" id="T0ZXR5"/>
<comment type="caution">
    <text evidence="7">The sequence shown here is derived from an EMBL/GenBank/DDBJ whole genome shotgun (WGS) entry which is preliminary data.</text>
</comment>
<dbReference type="NCBIfam" id="TIGR00033">
    <property type="entry name" value="aroC"/>
    <property type="match status" value="1"/>
</dbReference>
<dbReference type="GO" id="GO:0009423">
    <property type="term" value="P:chorismate biosynthetic process"/>
    <property type="evidence" value="ECO:0007669"/>
    <property type="project" value="UniProtKB-UniPathway"/>
</dbReference>
<evidence type="ECO:0000313" key="7">
    <source>
        <dbReference type="EMBL" id="EQD49402.1"/>
    </source>
</evidence>
<gene>
    <name evidence="7" type="ORF">B1B_11652</name>
</gene>
<dbReference type="InterPro" id="IPR035904">
    <property type="entry name" value="Chorismate_synth_AroC_sf"/>
</dbReference>
<dbReference type="PANTHER" id="PTHR21085:SF0">
    <property type="entry name" value="CHORISMATE SYNTHASE"/>
    <property type="match status" value="1"/>
</dbReference>
<protein>
    <recommendedName>
        <fullName evidence="3">chorismate synthase</fullName>
        <ecNumber evidence="3">4.2.3.5</ecNumber>
    </recommendedName>
</protein>